<dbReference type="AlphaFoldDB" id="A0A1X7IBG7"/>
<gene>
    <name evidence="2" type="ORF">SAMN05660862_0619</name>
</gene>
<dbReference type="STRING" id="561061.SAMN05660862_0619"/>
<evidence type="ECO:0000313" key="3">
    <source>
        <dbReference type="Proteomes" id="UP000192980"/>
    </source>
</evidence>
<dbReference type="RefSeq" id="WP_159451796.1">
    <property type="nucleotide sequence ID" value="NZ_FXAU01000001.1"/>
</dbReference>
<evidence type="ECO:0000256" key="1">
    <source>
        <dbReference type="SAM" id="Phobius"/>
    </source>
</evidence>
<evidence type="ECO:0000313" key="2">
    <source>
        <dbReference type="EMBL" id="SMG11632.1"/>
    </source>
</evidence>
<sequence length="55" mass="6554">MKLYRRKKSEEVPKVVLEEANDKPAARGIWITIFIVILVLGLVYYLFFKDYFITD</sequence>
<organism evidence="2 3">
    <name type="scientific">Sphingobacterium psychroaquaticum</name>
    <dbReference type="NCBI Taxonomy" id="561061"/>
    <lineage>
        <taxon>Bacteria</taxon>
        <taxon>Pseudomonadati</taxon>
        <taxon>Bacteroidota</taxon>
        <taxon>Sphingobacteriia</taxon>
        <taxon>Sphingobacteriales</taxon>
        <taxon>Sphingobacteriaceae</taxon>
        <taxon>Sphingobacterium</taxon>
    </lineage>
</organism>
<proteinExistence type="predicted"/>
<keyword evidence="1" id="KW-1133">Transmembrane helix</keyword>
<keyword evidence="3" id="KW-1185">Reference proteome</keyword>
<keyword evidence="1" id="KW-0812">Transmembrane</keyword>
<accession>A0A1X7IBG7</accession>
<reference evidence="2 3" key="1">
    <citation type="submission" date="2017-04" db="EMBL/GenBank/DDBJ databases">
        <authorList>
            <person name="Afonso C.L."/>
            <person name="Miller P.J."/>
            <person name="Scott M.A."/>
            <person name="Spackman E."/>
            <person name="Goraichik I."/>
            <person name="Dimitrov K.M."/>
            <person name="Suarez D.L."/>
            <person name="Swayne D.E."/>
        </authorList>
    </citation>
    <scope>NUCLEOTIDE SEQUENCE [LARGE SCALE GENOMIC DNA]</scope>
    <source>
        <strain evidence="2 3">DSM 22418</strain>
    </source>
</reference>
<name>A0A1X7IBG7_9SPHI</name>
<keyword evidence="1" id="KW-0472">Membrane</keyword>
<feature type="transmembrane region" description="Helical" evidence="1">
    <location>
        <begin position="28"/>
        <end position="47"/>
    </location>
</feature>
<dbReference type="Proteomes" id="UP000192980">
    <property type="component" value="Unassembled WGS sequence"/>
</dbReference>
<dbReference type="EMBL" id="FXAU01000001">
    <property type="protein sequence ID" value="SMG11632.1"/>
    <property type="molecule type" value="Genomic_DNA"/>
</dbReference>
<protein>
    <submittedName>
        <fullName evidence="2">Uncharacterized protein</fullName>
    </submittedName>
</protein>